<dbReference type="InterPro" id="IPR052027">
    <property type="entry name" value="PspC"/>
</dbReference>
<dbReference type="InterPro" id="IPR007168">
    <property type="entry name" value="Phageshock_PspC_N"/>
</dbReference>
<evidence type="ECO:0000256" key="3">
    <source>
        <dbReference type="ARBA" id="ARBA00022692"/>
    </source>
</evidence>
<keyword evidence="5 7" id="KW-0472">Membrane</keyword>
<feature type="transmembrane region" description="Helical" evidence="7">
    <location>
        <begin position="62"/>
        <end position="85"/>
    </location>
</feature>
<dbReference type="RefSeq" id="WP_015934878.1">
    <property type="nucleotide sequence ID" value="NC_011891.1"/>
</dbReference>
<evidence type="ECO:0000259" key="8">
    <source>
        <dbReference type="Pfam" id="PF04024"/>
    </source>
</evidence>
<dbReference type="HOGENOM" id="CLU_155030_0_0_7"/>
<evidence type="ECO:0000256" key="6">
    <source>
        <dbReference type="SAM" id="MobiDB-lite"/>
    </source>
</evidence>
<evidence type="ECO:0000256" key="2">
    <source>
        <dbReference type="ARBA" id="ARBA00022475"/>
    </source>
</evidence>
<dbReference type="Pfam" id="PF04024">
    <property type="entry name" value="PspC"/>
    <property type="match status" value="1"/>
</dbReference>
<dbReference type="PANTHER" id="PTHR33885:SF3">
    <property type="entry name" value="PHAGE SHOCK PROTEIN C"/>
    <property type="match status" value="1"/>
</dbReference>
<keyword evidence="10" id="KW-1185">Reference proteome</keyword>
<gene>
    <name evidence="9" type="ordered locus">A2cp1_3802</name>
</gene>
<sequence>MLCPYCRTETAPGATRCAACTSWLVGRPPFREWTRAREGRMIAGVARGLANRFGVPCAAIRLAFLLSVVLGGWGIVVYVALWIAMPEEPLLLPPHAPREDARPAPTGWTG</sequence>
<evidence type="ECO:0000313" key="10">
    <source>
        <dbReference type="Proteomes" id="UP000007089"/>
    </source>
</evidence>
<evidence type="ECO:0000256" key="1">
    <source>
        <dbReference type="ARBA" id="ARBA00004162"/>
    </source>
</evidence>
<protein>
    <submittedName>
        <fullName evidence="9">Phage shock protein C, PspC</fullName>
    </submittedName>
</protein>
<evidence type="ECO:0000313" key="9">
    <source>
        <dbReference type="EMBL" id="ACL67126.1"/>
    </source>
</evidence>
<keyword evidence="4 7" id="KW-1133">Transmembrane helix</keyword>
<dbReference type="AlphaFoldDB" id="B8J7E6"/>
<keyword evidence="2" id="KW-1003">Cell membrane</keyword>
<name>B8J7E6_ANAD2</name>
<proteinExistence type="predicted"/>
<reference evidence="9" key="1">
    <citation type="submission" date="2009-01" db="EMBL/GenBank/DDBJ databases">
        <title>Complete sequence of Anaeromyxobacter dehalogenans 2CP-1.</title>
        <authorList>
            <consortium name="US DOE Joint Genome Institute"/>
            <person name="Lucas S."/>
            <person name="Copeland A."/>
            <person name="Lapidus A."/>
            <person name="Glavina del Rio T."/>
            <person name="Dalin E."/>
            <person name="Tice H."/>
            <person name="Bruce D."/>
            <person name="Goodwin L."/>
            <person name="Pitluck S."/>
            <person name="Saunders E."/>
            <person name="Brettin T."/>
            <person name="Detter J.C."/>
            <person name="Han C."/>
            <person name="Larimer F."/>
            <person name="Land M."/>
            <person name="Hauser L."/>
            <person name="Kyrpides N."/>
            <person name="Ovchinnikova G."/>
            <person name="Beliaev A.S."/>
            <person name="Richardson P."/>
        </authorList>
    </citation>
    <scope>NUCLEOTIDE SEQUENCE</scope>
    <source>
        <strain evidence="9">2CP-1</strain>
    </source>
</reference>
<dbReference type="PANTHER" id="PTHR33885">
    <property type="entry name" value="PHAGE SHOCK PROTEIN C"/>
    <property type="match status" value="1"/>
</dbReference>
<feature type="region of interest" description="Disordered" evidence="6">
    <location>
        <begin position="91"/>
        <end position="110"/>
    </location>
</feature>
<comment type="subcellular location">
    <subcellularLocation>
        <location evidence="1">Cell membrane</location>
        <topology evidence="1">Single-pass membrane protein</topology>
    </subcellularLocation>
</comment>
<keyword evidence="3 7" id="KW-0812">Transmembrane</keyword>
<dbReference type="EMBL" id="CP001359">
    <property type="protein sequence ID" value="ACL67126.1"/>
    <property type="molecule type" value="Genomic_DNA"/>
</dbReference>
<dbReference type="Proteomes" id="UP000007089">
    <property type="component" value="Chromosome"/>
</dbReference>
<organism evidence="9 10">
    <name type="scientific">Anaeromyxobacter dehalogenans (strain ATCC BAA-258 / DSM 21875 / 2CP-1)</name>
    <dbReference type="NCBI Taxonomy" id="455488"/>
    <lineage>
        <taxon>Bacteria</taxon>
        <taxon>Pseudomonadati</taxon>
        <taxon>Myxococcota</taxon>
        <taxon>Myxococcia</taxon>
        <taxon>Myxococcales</taxon>
        <taxon>Cystobacterineae</taxon>
        <taxon>Anaeromyxobacteraceae</taxon>
        <taxon>Anaeromyxobacter</taxon>
    </lineage>
</organism>
<dbReference type="KEGG" id="acp:A2cp1_3802"/>
<dbReference type="GO" id="GO:0005886">
    <property type="term" value="C:plasma membrane"/>
    <property type="evidence" value="ECO:0007669"/>
    <property type="project" value="UniProtKB-SubCell"/>
</dbReference>
<evidence type="ECO:0000256" key="5">
    <source>
        <dbReference type="ARBA" id="ARBA00023136"/>
    </source>
</evidence>
<feature type="domain" description="Phage shock protein PspC N-terminal" evidence="8">
    <location>
        <begin position="32"/>
        <end position="88"/>
    </location>
</feature>
<evidence type="ECO:0000256" key="7">
    <source>
        <dbReference type="SAM" id="Phobius"/>
    </source>
</evidence>
<accession>B8J7E6</accession>
<evidence type="ECO:0000256" key="4">
    <source>
        <dbReference type="ARBA" id="ARBA00022989"/>
    </source>
</evidence>